<gene>
    <name evidence="1" type="ORF">L1987_41956</name>
</gene>
<evidence type="ECO:0000313" key="1">
    <source>
        <dbReference type="EMBL" id="KAI3787465.1"/>
    </source>
</evidence>
<reference evidence="1 2" key="2">
    <citation type="journal article" date="2022" name="Mol. Ecol. Resour.">
        <title>The genomes of chicory, endive, great burdock and yacon provide insights into Asteraceae paleo-polyploidization history and plant inulin production.</title>
        <authorList>
            <person name="Fan W."/>
            <person name="Wang S."/>
            <person name="Wang H."/>
            <person name="Wang A."/>
            <person name="Jiang F."/>
            <person name="Liu H."/>
            <person name="Zhao H."/>
            <person name="Xu D."/>
            <person name="Zhang Y."/>
        </authorList>
    </citation>
    <scope>NUCLEOTIDE SEQUENCE [LARGE SCALE GENOMIC DNA]</scope>
    <source>
        <strain evidence="2">cv. Yunnan</strain>
        <tissue evidence="1">Leaves</tissue>
    </source>
</reference>
<comment type="caution">
    <text evidence="1">The sequence shown here is derived from an EMBL/GenBank/DDBJ whole genome shotgun (WGS) entry which is preliminary data.</text>
</comment>
<organism evidence="1 2">
    <name type="scientific">Smallanthus sonchifolius</name>
    <dbReference type="NCBI Taxonomy" id="185202"/>
    <lineage>
        <taxon>Eukaryota</taxon>
        <taxon>Viridiplantae</taxon>
        <taxon>Streptophyta</taxon>
        <taxon>Embryophyta</taxon>
        <taxon>Tracheophyta</taxon>
        <taxon>Spermatophyta</taxon>
        <taxon>Magnoliopsida</taxon>
        <taxon>eudicotyledons</taxon>
        <taxon>Gunneridae</taxon>
        <taxon>Pentapetalae</taxon>
        <taxon>asterids</taxon>
        <taxon>campanulids</taxon>
        <taxon>Asterales</taxon>
        <taxon>Asteraceae</taxon>
        <taxon>Asteroideae</taxon>
        <taxon>Heliantheae alliance</taxon>
        <taxon>Millerieae</taxon>
        <taxon>Smallanthus</taxon>
    </lineage>
</organism>
<dbReference type="EMBL" id="CM042030">
    <property type="protein sequence ID" value="KAI3787465.1"/>
    <property type="molecule type" value="Genomic_DNA"/>
</dbReference>
<proteinExistence type="predicted"/>
<reference evidence="2" key="1">
    <citation type="journal article" date="2022" name="Mol. Ecol. Resour.">
        <title>The genomes of chicory, endive, great burdock and yacon provide insights into Asteraceae palaeo-polyploidization history and plant inulin production.</title>
        <authorList>
            <person name="Fan W."/>
            <person name="Wang S."/>
            <person name="Wang H."/>
            <person name="Wang A."/>
            <person name="Jiang F."/>
            <person name="Liu H."/>
            <person name="Zhao H."/>
            <person name="Xu D."/>
            <person name="Zhang Y."/>
        </authorList>
    </citation>
    <scope>NUCLEOTIDE SEQUENCE [LARGE SCALE GENOMIC DNA]</scope>
    <source>
        <strain evidence="2">cv. Yunnan</strain>
    </source>
</reference>
<sequence>MEAKGEISFTSFTIVMALTQKCQQNIPERDEKMCFASADVHKPREDGMLCKSDACITEEVNGSGSRKPSPEWQLLMMTSKKRAILNVQRKRFSIASLHSMHSDKKVGPARELVDEHHPVAYKEGSFGEFLDYISIKSLTEGKYIDMLKKI</sequence>
<dbReference type="Proteomes" id="UP001056120">
    <property type="component" value="Linkage Group LG13"/>
</dbReference>
<name>A0ACB9GWI3_9ASTR</name>
<keyword evidence="2" id="KW-1185">Reference proteome</keyword>
<protein>
    <submittedName>
        <fullName evidence="1">Uncharacterized protein</fullName>
    </submittedName>
</protein>
<evidence type="ECO:0000313" key="2">
    <source>
        <dbReference type="Proteomes" id="UP001056120"/>
    </source>
</evidence>
<accession>A0ACB9GWI3</accession>